<evidence type="ECO:0000313" key="2">
    <source>
        <dbReference type="Proteomes" id="UP001063166"/>
    </source>
</evidence>
<dbReference type="PANTHER" id="PTHR33337:SF40">
    <property type="entry name" value="CENP-V_GFA DOMAIN-CONTAINING PROTEIN-RELATED"/>
    <property type="match status" value="1"/>
</dbReference>
<dbReference type="SUPFAM" id="SSF51316">
    <property type="entry name" value="Mss4-like"/>
    <property type="match status" value="2"/>
</dbReference>
<keyword evidence="2" id="KW-1185">Reference proteome</keyword>
<dbReference type="Proteomes" id="UP001063166">
    <property type="component" value="Unassembled WGS sequence"/>
</dbReference>
<dbReference type="InterPro" id="IPR011057">
    <property type="entry name" value="Mss4-like_sf"/>
</dbReference>
<reference evidence="1" key="1">
    <citation type="submission" date="2022-07" db="EMBL/GenBank/DDBJ databases">
        <title>The genome of Lyophyllum shimeji provides insight into the initial evolution of ectomycorrhizal fungal genome.</title>
        <authorList>
            <person name="Kobayashi Y."/>
            <person name="Shibata T."/>
            <person name="Hirakawa H."/>
            <person name="Shigenobu S."/>
            <person name="Nishiyama T."/>
            <person name="Yamada A."/>
            <person name="Hasebe M."/>
            <person name="Kawaguchi M."/>
        </authorList>
    </citation>
    <scope>NUCLEOTIDE SEQUENCE</scope>
    <source>
        <strain evidence="1">AT787</strain>
    </source>
</reference>
<dbReference type="PANTHER" id="PTHR33337">
    <property type="entry name" value="GFA DOMAIN-CONTAINING PROTEIN"/>
    <property type="match status" value="1"/>
</dbReference>
<protein>
    <submittedName>
        <fullName evidence="1">Glutathione-dependent formaldehyde-activating enzyme</fullName>
    </submittedName>
</protein>
<comment type="caution">
    <text evidence="1">The sequence shown here is derived from an EMBL/GenBank/DDBJ whole genome shotgun (WGS) entry which is preliminary data.</text>
</comment>
<dbReference type="Gene3D" id="3.90.1590.10">
    <property type="entry name" value="glutathione-dependent formaldehyde- activating enzyme (gfa)"/>
    <property type="match status" value="2"/>
</dbReference>
<dbReference type="AlphaFoldDB" id="A0A9P3PXT2"/>
<proteinExistence type="predicted"/>
<gene>
    <name evidence="1" type="ORF">LshimejAT787_1400460</name>
</gene>
<evidence type="ECO:0000313" key="1">
    <source>
        <dbReference type="EMBL" id="GLB43534.1"/>
    </source>
</evidence>
<dbReference type="EMBL" id="BRPK01000014">
    <property type="protein sequence ID" value="GLB43534.1"/>
    <property type="molecule type" value="Genomic_DNA"/>
</dbReference>
<dbReference type="OrthoDB" id="9970124at2759"/>
<name>A0A9P3PXT2_LYOSH</name>
<sequence>MCQRLFSCPFLHTIHYPTSAFRWTHQEPHDAVLGSYTIRGTLYWCKKCGACVAALTPDDEACVWGAQLERDAHGKIKDWEAMKPTAHIYYDTRMLDIDDQLGKWLGYENRSKRMSINRLVADLMRSRTCLRGNKRKRSCSAFVHSIHFSASALKWTHAEPHVAALVTFPKGENLKCKECGSDVAYKDPEGTRYIVWGAQLERDEQGKTKDWDTVKPTAHIFYGTRVVDVDDELGKWAGYANRSERM</sequence>
<organism evidence="1 2">
    <name type="scientific">Lyophyllum shimeji</name>
    <name type="common">Hon-shimeji</name>
    <name type="synonym">Tricholoma shimeji</name>
    <dbReference type="NCBI Taxonomy" id="47721"/>
    <lineage>
        <taxon>Eukaryota</taxon>
        <taxon>Fungi</taxon>
        <taxon>Dikarya</taxon>
        <taxon>Basidiomycota</taxon>
        <taxon>Agaricomycotina</taxon>
        <taxon>Agaricomycetes</taxon>
        <taxon>Agaricomycetidae</taxon>
        <taxon>Agaricales</taxon>
        <taxon>Tricholomatineae</taxon>
        <taxon>Lyophyllaceae</taxon>
        <taxon>Lyophyllum</taxon>
    </lineage>
</organism>
<accession>A0A9P3PXT2</accession>